<evidence type="ECO:0000313" key="2">
    <source>
        <dbReference type="EMBL" id="OLY80148.1"/>
    </source>
</evidence>
<feature type="chain" id="PRO_5012932306" evidence="1">
    <location>
        <begin position="17"/>
        <end position="157"/>
    </location>
</feature>
<gene>
    <name evidence="2" type="ORF">AYI68_g5759</name>
</gene>
<evidence type="ECO:0000313" key="3">
    <source>
        <dbReference type="Proteomes" id="UP000187455"/>
    </source>
</evidence>
<reference evidence="2 3" key="1">
    <citation type="journal article" date="2016" name="Mol. Biol. Evol.">
        <title>Genome-Wide Survey of Gut Fungi (Harpellales) Reveals the First Horizontally Transferred Ubiquitin Gene from a Mosquito Host.</title>
        <authorList>
            <person name="Wang Y."/>
            <person name="White M.M."/>
            <person name="Kvist S."/>
            <person name="Moncalvo J.M."/>
        </authorList>
    </citation>
    <scope>NUCLEOTIDE SEQUENCE [LARGE SCALE GENOMIC DNA]</scope>
    <source>
        <strain evidence="2 3">ALG-7-W6</strain>
    </source>
</reference>
<organism evidence="2 3">
    <name type="scientific">Smittium mucronatum</name>
    <dbReference type="NCBI Taxonomy" id="133383"/>
    <lineage>
        <taxon>Eukaryota</taxon>
        <taxon>Fungi</taxon>
        <taxon>Fungi incertae sedis</taxon>
        <taxon>Zoopagomycota</taxon>
        <taxon>Kickxellomycotina</taxon>
        <taxon>Harpellomycetes</taxon>
        <taxon>Harpellales</taxon>
        <taxon>Legeriomycetaceae</taxon>
        <taxon>Smittium</taxon>
    </lineage>
</organism>
<keyword evidence="1" id="KW-0732">Signal</keyword>
<protein>
    <submittedName>
        <fullName evidence="2">Uncharacterized protein</fullName>
    </submittedName>
</protein>
<dbReference type="Proteomes" id="UP000187455">
    <property type="component" value="Unassembled WGS sequence"/>
</dbReference>
<name>A0A1R0GTI3_9FUNG</name>
<dbReference type="OrthoDB" id="5573067at2759"/>
<dbReference type="AlphaFoldDB" id="A0A1R0GTI3"/>
<comment type="caution">
    <text evidence="2">The sequence shown here is derived from an EMBL/GenBank/DDBJ whole genome shotgun (WGS) entry which is preliminary data.</text>
</comment>
<proteinExistence type="predicted"/>
<feature type="signal peptide" evidence="1">
    <location>
        <begin position="1"/>
        <end position="16"/>
    </location>
</feature>
<keyword evidence="3" id="KW-1185">Reference proteome</keyword>
<evidence type="ECO:0000256" key="1">
    <source>
        <dbReference type="SAM" id="SignalP"/>
    </source>
</evidence>
<accession>A0A1R0GTI3</accession>
<dbReference type="EMBL" id="LSSL01003722">
    <property type="protein sequence ID" value="OLY80148.1"/>
    <property type="molecule type" value="Genomic_DNA"/>
</dbReference>
<sequence length="157" mass="16699">MKVLSGILLLVGIVSAWPTLQPVSDDSSIPKTYDTLKSNSQAGVLKAFDTMILTQKDKDSAVDFTIQPSEQSKYSNVTMAAYSVTTGEYLKTIGYNQLSAFDNLGINRGGVLTSVVPASTVADLAKMTNNTAARIALAARQSNGDWVSDSCIMALVI</sequence>